<dbReference type="PROSITE" id="PS51154">
    <property type="entry name" value="MACRO"/>
    <property type="match status" value="1"/>
</dbReference>
<proteinExistence type="predicted"/>
<dbReference type="Proteomes" id="UP000749471">
    <property type="component" value="Unassembled WGS sequence"/>
</dbReference>
<evidence type="ECO:0000259" key="1">
    <source>
        <dbReference type="PROSITE" id="PS51154"/>
    </source>
</evidence>
<feature type="domain" description="Macro" evidence="1">
    <location>
        <begin position="1"/>
        <end position="175"/>
    </location>
</feature>
<dbReference type="Pfam" id="PF01661">
    <property type="entry name" value="Macro"/>
    <property type="match status" value="1"/>
</dbReference>
<dbReference type="PANTHER" id="PTHR11106">
    <property type="entry name" value="GANGLIOSIDE INDUCED DIFFERENTIATION ASSOCIATED PROTEIN 2-RELATED"/>
    <property type="match status" value="1"/>
</dbReference>
<gene>
    <name evidence="2" type="ORF">KQI42_16785</name>
</gene>
<name>A0ABS6EBY2_9FIRM</name>
<keyword evidence="3" id="KW-1185">Reference proteome</keyword>
<protein>
    <submittedName>
        <fullName evidence="2">Macro domain-containing protein</fullName>
    </submittedName>
</protein>
<organism evidence="2 3">
    <name type="scientific">Tissierella simiarum</name>
    <dbReference type="NCBI Taxonomy" id="2841534"/>
    <lineage>
        <taxon>Bacteria</taxon>
        <taxon>Bacillati</taxon>
        <taxon>Bacillota</taxon>
        <taxon>Tissierellia</taxon>
        <taxon>Tissierellales</taxon>
        <taxon>Tissierellaceae</taxon>
        <taxon>Tissierella</taxon>
    </lineage>
</organism>
<sequence length="177" mass="19696">MFNYKNVNLDIIQGDITEIQADAIVNAANNTLLGGGGVDGAIHRKGGKIILEQCKKIGGCPTGEARITTAGNLPSKYVIHTVGPIYKDGNSGEEKFLYNSYYNSLRLVKEYNLKTVVFPSISTGAYKYPIEKAVKVVLKAIKDFIDIENSPEEIIFVLFNENDYLLYKNYFKSELNN</sequence>
<dbReference type="SMART" id="SM00506">
    <property type="entry name" value="A1pp"/>
    <property type="match status" value="1"/>
</dbReference>
<comment type="caution">
    <text evidence="2">The sequence shown here is derived from an EMBL/GenBank/DDBJ whole genome shotgun (WGS) entry which is preliminary data.</text>
</comment>
<dbReference type="InterPro" id="IPR002589">
    <property type="entry name" value="Macro_dom"/>
</dbReference>
<evidence type="ECO:0000313" key="2">
    <source>
        <dbReference type="EMBL" id="MBU5439673.1"/>
    </source>
</evidence>
<accession>A0ABS6EBY2</accession>
<evidence type="ECO:0000313" key="3">
    <source>
        <dbReference type="Proteomes" id="UP000749471"/>
    </source>
</evidence>
<dbReference type="EMBL" id="JAHLPM010000017">
    <property type="protein sequence ID" value="MBU5439673.1"/>
    <property type="molecule type" value="Genomic_DNA"/>
</dbReference>
<dbReference type="RefSeq" id="WP_216521444.1">
    <property type="nucleotide sequence ID" value="NZ_JAHLPM010000017.1"/>
</dbReference>
<reference evidence="2 3" key="1">
    <citation type="submission" date="2021-06" db="EMBL/GenBank/DDBJ databases">
        <authorList>
            <person name="Sun Q."/>
            <person name="Li D."/>
        </authorList>
    </citation>
    <scope>NUCLEOTIDE SEQUENCE [LARGE SCALE GENOMIC DNA]</scope>
    <source>
        <strain evidence="2 3">MSJ-40</strain>
    </source>
</reference>
<dbReference type="CDD" id="cd02908">
    <property type="entry name" value="Macro_OAADPr_deacetylase"/>
    <property type="match status" value="1"/>
</dbReference>
<dbReference type="PANTHER" id="PTHR11106:SF27">
    <property type="entry name" value="MACRO DOMAIN-CONTAINING PROTEIN"/>
    <property type="match status" value="1"/>
</dbReference>